<dbReference type="KEGG" id="dpd:Deipe_3241"/>
<dbReference type="AlphaFoldDB" id="L0A5H6"/>
<organism evidence="10 11">
    <name type="scientific">Deinococcus peraridilitoris (strain DSM 19664 / LMG 22246 / CIP 109416 / KR-200)</name>
    <dbReference type="NCBI Taxonomy" id="937777"/>
    <lineage>
        <taxon>Bacteria</taxon>
        <taxon>Thermotogati</taxon>
        <taxon>Deinococcota</taxon>
        <taxon>Deinococci</taxon>
        <taxon>Deinococcales</taxon>
        <taxon>Deinococcaceae</taxon>
        <taxon>Deinococcus</taxon>
    </lineage>
</organism>
<feature type="transmembrane region" description="Helical" evidence="8">
    <location>
        <begin position="295"/>
        <end position="319"/>
    </location>
</feature>
<keyword evidence="3" id="KW-0813">Transport</keyword>
<feature type="transmembrane region" description="Helical" evidence="8">
    <location>
        <begin position="358"/>
        <end position="378"/>
    </location>
</feature>
<feature type="transmembrane region" description="Helical" evidence="8">
    <location>
        <begin position="71"/>
        <end position="91"/>
    </location>
</feature>
<gene>
    <name evidence="10" type="ordered locus">Deipe_3241</name>
</gene>
<evidence type="ECO:0000256" key="7">
    <source>
        <dbReference type="ARBA" id="ARBA00023136"/>
    </source>
</evidence>
<dbReference type="PATRIC" id="fig|937777.3.peg.3257"/>
<dbReference type="InterPro" id="IPR011701">
    <property type="entry name" value="MFS"/>
</dbReference>
<feature type="transmembrane region" description="Helical" evidence="8">
    <location>
        <begin position="271"/>
        <end position="289"/>
    </location>
</feature>
<comment type="subcellular location">
    <subcellularLocation>
        <location evidence="1">Cell membrane</location>
        <topology evidence="1">Multi-pass membrane protein</topology>
    </subcellularLocation>
</comment>
<evidence type="ECO:0000256" key="1">
    <source>
        <dbReference type="ARBA" id="ARBA00004651"/>
    </source>
</evidence>
<dbReference type="GO" id="GO:0022857">
    <property type="term" value="F:transmembrane transporter activity"/>
    <property type="evidence" value="ECO:0007669"/>
    <property type="project" value="InterPro"/>
</dbReference>
<dbReference type="PROSITE" id="PS50850">
    <property type="entry name" value="MFS"/>
    <property type="match status" value="1"/>
</dbReference>
<feature type="transmembrane region" description="Helical" evidence="8">
    <location>
        <begin position="200"/>
        <end position="226"/>
    </location>
</feature>
<feature type="transmembrane region" description="Helical" evidence="8">
    <location>
        <begin position="238"/>
        <end position="259"/>
    </location>
</feature>
<dbReference type="EMBL" id="CP003382">
    <property type="protein sequence ID" value="AFZ68684.1"/>
    <property type="molecule type" value="Genomic_DNA"/>
</dbReference>
<dbReference type="InterPro" id="IPR020846">
    <property type="entry name" value="MFS_dom"/>
</dbReference>
<feature type="transmembrane region" description="Helical" evidence="8">
    <location>
        <begin position="38"/>
        <end position="59"/>
    </location>
</feature>
<keyword evidence="6 8" id="KW-1133">Transmembrane helix</keyword>
<evidence type="ECO:0000256" key="3">
    <source>
        <dbReference type="ARBA" id="ARBA00022448"/>
    </source>
</evidence>
<keyword evidence="5 8" id="KW-0812">Transmembrane</keyword>
<evidence type="ECO:0000313" key="10">
    <source>
        <dbReference type="EMBL" id="AFZ68684.1"/>
    </source>
</evidence>
<dbReference type="Gene3D" id="1.20.1250.20">
    <property type="entry name" value="MFS general substrate transporter like domains"/>
    <property type="match status" value="1"/>
</dbReference>
<evidence type="ECO:0000259" key="9">
    <source>
        <dbReference type="PROSITE" id="PS50850"/>
    </source>
</evidence>
<dbReference type="GO" id="GO:0005886">
    <property type="term" value="C:plasma membrane"/>
    <property type="evidence" value="ECO:0007669"/>
    <property type="project" value="UniProtKB-SubCell"/>
</dbReference>
<dbReference type="Pfam" id="PF07690">
    <property type="entry name" value="MFS_1"/>
    <property type="match status" value="2"/>
</dbReference>
<name>L0A5H6_DEIPD</name>
<reference evidence="11" key="1">
    <citation type="submission" date="2012-03" db="EMBL/GenBank/DDBJ databases">
        <title>Complete sequence of chromosome of Deinococcus peraridilitoris DSM 19664.</title>
        <authorList>
            <person name="Lucas S."/>
            <person name="Copeland A."/>
            <person name="Lapidus A."/>
            <person name="Glavina del Rio T."/>
            <person name="Dalin E."/>
            <person name="Tice H."/>
            <person name="Bruce D."/>
            <person name="Goodwin L."/>
            <person name="Pitluck S."/>
            <person name="Peters L."/>
            <person name="Mikhailova N."/>
            <person name="Lu M."/>
            <person name="Kyrpides N."/>
            <person name="Mavromatis K."/>
            <person name="Ivanova N."/>
            <person name="Brettin T."/>
            <person name="Detter J.C."/>
            <person name="Han C."/>
            <person name="Larimer F."/>
            <person name="Land M."/>
            <person name="Hauser L."/>
            <person name="Markowitz V."/>
            <person name="Cheng J.-F."/>
            <person name="Hugenholtz P."/>
            <person name="Woyke T."/>
            <person name="Wu D."/>
            <person name="Pukall R."/>
            <person name="Steenblock K."/>
            <person name="Brambilla E."/>
            <person name="Klenk H.-P."/>
            <person name="Eisen J.A."/>
        </authorList>
    </citation>
    <scope>NUCLEOTIDE SEQUENCE [LARGE SCALE GENOMIC DNA]</scope>
    <source>
        <strain evidence="11">DSM 19664 / LMG 22246 / CIP 109416 / KR-200</strain>
    </source>
</reference>
<evidence type="ECO:0000256" key="4">
    <source>
        <dbReference type="ARBA" id="ARBA00022475"/>
    </source>
</evidence>
<dbReference type="PANTHER" id="PTHR43271:SF2">
    <property type="entry name" value="BLL2771 PROTEIN"/>
    <property type="match status" value="1"/>
</dbReference>
<dbReference type="STRING" id="937777.Deipe_3241"/>
<feature type="transmembrane region" description="Helical" evidence="8">
    <location>
        <begin position="160"/>
        <end position="179"/>
    </location>
</feature>
<dbReference type="eggNOG" id="COG2814">
    <property type="taxonomic scope" value="Bacteria"/>
</dbReference>
<accession>L0A5H6</accession>
<feature type="transmembrane region" description="Helical" evidence="8">
    <location>
        <begin position="97"/>
        <end position="118"/>
    </location>
</feature>
<dbReference type="PANTHER" id="PTHR43271">
    <property type="entry name" value="BLL2771 PROTEIN"/>
    <property type="match status" value="1"/>
</dbReference>
<dbReference type="SUPFAM" id="SSF103473">
    <property type="entry name" value="MFS general substrate transporter"/>
    <property type="match status" value="1"/>
</dbReference>
<dbReference type="RefSeq" id="WP_015236982.1">
    <property type="nucleotide sequence ID" value="NC_019793.1"/>
</dbReference>
<evidence type="ECO:0000256" key="5">
    <source>
        <dbReference type="ARBA" id="ARBA00022692"/>
    </source>
</evidence>
<feature type="transmembrane region" description="Helical" evidence="8">
    <location>
        <begin position="130"/>
        <end position="148"/>
    </location>
</feature>
<dbReference type="CDD" id="cd17324">
    <property type="entry name" value="MFS_NepI_like"/>
    <property type="match status" value="1"/>
</dbReference>
<proteinExistence type="inferred from homology"/>
<keyword evidence="4" id="KW-1003">Cell membrane</keyword>
<evidence type="ECO:0000256" key="6">
    <source>
        <dbReference type="ARBA" id="ARBA00022989"/>
    </source>
</evidence>
<feature type="transmembrane region" description="Helical" evidence="8">
    <location>
        <begin position="331"/>
        <end position="352"/>
    </location>
</feature>
<dbReference type="Proteomes" id="UP000010467">
    <property type="component" value="Chromosome"/>
</dbReference>
<protein>
    <submittedName>
        <fullName evidence="10">Arabinose efflux permease family protein</fullName>
    </submittedName>
</protein>
<dbReference type="InterPro" id="IPR036259">
    <property type="entry name" value="MFS_trans_sf"/>
</dbReference>
<evidence type="ECO:0000256" key="8">
    <source>
        <dbReference type="SAM" id="Phobius"/>
    </source>
</evidence>
<keyword evidence="7 8" id="KW-0472">Membrane</keyword>
<feature type="domain" description="Major facilitator superfamily (MFS) profile" evidence="9">
    <location>
        <begin position="5"/>
        <end position="382"/>
    </location>
</feature>
<evidence type="ECO:0000313" key="11">
    <source>
        <dbReference type="Proteomes" id="UP000010467"/>
    </source>
</evidence>
<keyword evidence="11" id="KW-1185">Reference proteome</keyword>
<sequence>MTRFPTLVVALVGCAVFLNVYTTQALLPELSREFRASSIAVAATVSATTLAMALCSPLVGLLADASGRKRLLVAALLLLAAPCLLIAHATTLSALTAWRFVQGVLIPGVTVVATAYIVEECDPRRVPSVLAAYITGTVVGGFGGRFISGLVAEAYHWRTAFEVVAVTNVLAALIVWLALPRARHFVPQAVGQSLPRLREHLGNAALLAACAVGFGLLFALVGIFTFVNFHLADAPYHLGPSALGSVFAVYLLGVVVTPPSGRLVARFGHQHVLLGALGMASAGFLLTLFSDLPLIVLGLAIGSSGIFIAQATATGYVALSVQRGRSLASGLYNAVYYAGGATGAVLVGLVYARVGWPGAVAAVLAALGVAAVLGVRTWRTPA</sequence>
<evidence type="ECO:0000256" key="2">
    <source>
        <dbReference type="ARBA" id="ARBA00008335"/>
    </source>
</evidence>
<comment type="similarity">
    <text evidence="2">Belongs to the major facilitator superfamily.</text>
</comment>
<dbReference type="HOGENOM" id="CLU_001265_19_3_0"/>